<accession>A0ABT2VUV2</accession>
<proteinExistence type="predicted"/>
<reference evidence="3" key="1">
    <citation type="submission" date="2023-07" db="EMBL/GenBank/DDBJ databases">
        <title>Chryseobacterium sp. GMJ5 Genome sequencing and assembly.</title>
        <authorList>
            <person name="Jung Y."/>
        </authorList>
    </citation>
    <scope>NUCLEOTIDE SEQUENCE [LARGE SCALE GENOMIC DNA]</scope>
    <source>
        <strain evidence="3">GMJ5</strain>
    </source>
</reference>
<dbReference type="RefSeq" id="WP_262989621.1">
    <property type="nucleotide sequence ID" value="NZ_JAOTEN010000001.1"/>
</dbReference>
<sequence length="360" mass="41018">MKTKIASFAAILFFTCAFSQEKTVIDSQMKIYAKKIDSIVISEKSKMNNELDAVDQDFKQKKISSDEKQKQRAEIATKYEQSINEKVELQKTDLENATKEIVKNSVLGKTSGLDQIVFSQNNALLSFKDSKTNKKDLLKTFDLNLAVGFIDLTKSASSLAIGNRDSEIKFGKSTSTVVEFRFTRQLGALTSPVFYRFGFGYRGDTFVPDHSRVFNYDNNQLFLTDFTAGNLKKSRFLNHYIMVPLDFVFVLNPKYTIENNEKMLDNTKGNLRLSAGIYGGVRVMSQNQIIYKNMDDHRVSYKENIPDVANNFLFGGKLSLGYGAFNIFVKKDFTPNFNDNIKMNNKYGFQIGLELLYVNF</sequence>
<keyword evidence="1" id="KW-0732">Signal</keyword>
<keyword evidence="3" id="KW-1185">Reference proteome</keyword>
<organism evidence="2 3">
    <name type="scientific">Chryseobacterium gilvum</name>
    <dbReference type="NCBI Taxonomy" id="2976534"/>
    <lineage>
        <taxon>Bacteria</taxon>
        <taxon>Pseudomonadati</taxon>
        <taxon>Bacteroidota</taxon>
        <taxon>Flavobacteriia</taxon>
        <taxon>Flavobacteriales</taxon>
        <taxon>Weeksellaceae</taxon>
        <taxon>Chryseobacterium group</taxon>
        <taxon>Chryseobacterium</taxon>
    </lineage>
</organism>
<dbReference type="Proteomes" id="UP001208114">
    <property type="component" value="Unassembled WGS sequence"/>
</dbReference>
<evidence type="ECO:0008006" key="4">
    <source>
        <dbReference type="Google" id="ProtNLM"/>
    </source>
</evidence>
<feature type="signal peptide" evidence="1">
    <location>
        <begin position="1"/>
        <end position="19"/>
    </location>
</feature>
<dbReference type="EMBL" id="JAOTEN010000001">
    <property type="protein sequence ID" value="MCU7613779.1"/>
    <property type="molecule type" value="Genomic_DNA"/>
</dbReference>
<protein>
    <recommendedName>
        <fullName evidence="4">Outer membrane protein beta-barrel domain-containing protein</fullName>
    </recommendedName>
</protein>
<feature type="chain" id="PRO_5047254744" description="Outer membrane protein beta-barrel domain-containing protein" evidence="1">
    <location>
        <begin position="20"/>
        <end position="360"/>
    </location>
</feature>
<comment type="caution">
    <text evidence="2">The sequence shown here is derived from an EMBL/GenBank/DDBJ whole genome shotgun (WGS) entry which is preliminary data.</text>
</comment>
<evidence type="ECO:0000256" key="1">
    <source>
        <dbReference type="SAM" id="SignalP"/>
    </source>
</evidence>
<evidence type="ECO:0000313" key="3">
    <source>
        <dbReference type="Proteomes" id="UP001208114"/>
    </source>
</evidence>
<evidence type="ECO:0000313" key="2">
    <source>
        <dbReference type="EMBL" id="MCU7613779.1"/>
    </source>
</evidence>
<gene>
    <name evidence="2" type="ORF">N0B16_04950</name>
</gene>
<name>A0ABT2VUV2_9FLAO</name>